<accession>A0A565C6B3</accession>
<name>A0A565C6B3_9BRAS</name>
<organism evidence="1 2">
    <name type="scientific">Arabis nemorensis</name>
    <dbReference type="NCBI Taxonomy" id="586526"/>
    <lineage>
        <taxon>Eukaryota</taxon>
        <taxon>Viridiplantae</taxon>
        <taxon>Streptophyta</taxon>
        <taxon>Embryophyta</taxon>
        <taxon>Tracheophyta</taxon>
        <taxon>Spermatophyta</taxon>
        <taxon>Magnoliopsida</taxon>
        <taxon>eudicotyledons</taxon>
        <taxon>Gunneridae</taxon>
        <taxon>Pentapetalae</taxon>
        <taxon>rosids</taxon>
        <taxon>malvids</taxon>
        <taxon>Brassicales</taxon>
        <taxon>Brassicaceae</taxon>
        <taxon>Arabideae</taxon>
        <taxon>Arabis</taxon>
    </lineage>
</organism>
<evidence type="ECO:0000313" key="1">
    <source>
        <dbReference type="EMBL" id="VVB09165.1"/>
    </source>
</evidence>
<protein>
    <submittedName>
        <fullName evidence="1">Uncharacterized protein</fullName>
    </submittedName>
</protein>
<gene>
    <name evidence="1" type="ORF">ANE_LOCUS19609</name>
</gene>
<sequence length="80" mass="9195">MFDGHGARRNNIQQEHLVCNVRSGQEQERRKIETNQVDPYTHFHGGICIDGAIYYGISQSRIIRFELFGAPEESHILGRP</sequence>
<dbReference type="OrthoDB" id="687122at2759"/>
<proteinExistence type="predicted"/>
<keyword evidence="2" id="KW-1185">Reference proteome</keyword>
<comment type="caution">
    <text evidence="1">The sequence shown here is derived from an EMBL/GenBank/DDBJ whole genome shotgun (WGS) entry which is preliminary data.</text>
</comment>
<dbReference type="EMBL" id="CABITT030000006">
    <property type="protein sequence ID" value="VVB09165.1"/>
    <property type="molecule type" value="Genomic_DNA"/>
</dbReference>
<dbReference type="Proteomes" id="UP000489600">
    <property type="component" value="Unassembled WGS sequence"/>
</dbReference>
<reference evidence="1" key="1">
    <citation type="submission" date="2019-07" db="EMBL/GenBank/DDBJ databases">
        <authorList>
            <person name="Dittberner H."/>
        </authorList>
    </citation>
    <scope>NUCLEOTIDE SEQUENCE [LARGE SCALE GENOMIC DNA]</scope>
</reference>
<dbReference type="AlphaFoldDB" id="A0A565C6B3"/>
<evidence type="ECO:0000313" key="2">
    <source>
        <dbReference type="Proteomes" id="UP000489600"/>
    </source>
</evidence>